<dbReference type="Proteomes" id="UP000772434">
    <property type="component" value="Unassembled WGS sequence"/>
</dbReference>
<accession>A0A9P5U9I6</accession>
<comment type="caution">
    <text evidence="2">The sequence shown here is derived from an EMBL/GenBank/DDBJ whole genome shotgun (WGS) entry which is preliminary data.</text>
</comment>
<keyword evidence="3" id="KW-1185">Reference proteome</keyword>
<sequence length="260" mass="27826">MFQSFLTHISFTYVSLCFNTGLSPLMMGLQASGSAWHQLSVIPASLVELAVGVRGLDGYLRGAILCPPNSNLSTAYVTTIYPQTQITPLTSPTPSYEEWHTHDRWVASVIVNNTEDPIGLGIGDDDSAAKIWFYLNKELGSKMAAAATASQSQQGTRRVCSNPVCGKLGHIIEMCWKKGGGAEGKGPKGWRYNKTNAPTSTSAAATTTTPTVTTASNVYIKADPSPAELYTNHVDTKPGMSDVTPVIMRSPDTGGKDRHS</sequence>
<organism evidence="2 3">
    <name type="scientific">Rhodocollybia butyracea</name>
    <dbReference type="NCBI Taxonomy" id="206335"/>
    <lineage>
        <taxon>Eukaryota</taxon>
        <taxon>Fungi</taxon>
        <taxon>Dikarya</taxon>
        <taxon>Basidiomycota</taxon>
        <taxon>Agaricomycotina</taxon>
        <taxon>Agaricomycetes</taxon>
        <taxon>Agaricomycetidae</taxon>
        <taxon>Agaricales</taxon>
        <taxon>Marasmiineae</taxon>
        <taxon>Omphalotaceae</taxon>
        <taxon>Rhodocollybia</taxon>
    </lineage>
</organism>
<evidence type="ECO:0000313" key="2">
    <source>
        <dbReference type="EMBL" id="KAF9072030.1"/>
    </source>
</evidence>
<evidence type="ECO:0000313" key="3">
    <source>
        <dbReference type="Proteomes" id="UP000772434"/>
    </source>
</evidence>
<reference evidence="2" key="1">
    <citation type="submission" date="2020-11" db="EMBL/GenBank/DDBJ databases">
        <authorList>
            <consortium name="DOE Joint Genome Institute"/>
            <person name="Ahrendt S."/>
            <person name="Riley R."/>
            <person name="Andreopoulos W."/>
            <person name="Labutti K."/>
            <person name="Pangilinan J."/>
            <person name="Ruiz-Duenas F.J."/>
            <person name="Barrasa J.M."/>
            <person name="Sanchez-Garcia M."/>
            <person name="Camarero S."/>
            <person name="Miyauchi S."/>
            <person name="Serrano A."/>
            <person name="Linde D."/>
            <person name="Babiker R."/>
            <person name="Drula E."/>
            <person name="Ayuso-Fernandez I."/>
            <person name="Pacheco R."/>
            <person name="Padilla G."/>
            <person name="Ferreira P."/>
            <person name="Barriuso J."/>
            <person name="Kellner H."/>
            <person name="Castanera R."/>
            <person name="Alfaro M."/>
            <person name="Ramirez L."/>
            <person name="Pisabarro A.G."/>
            <person name="Kuo A."/>
            <person name="Tritt A."/>
            <person name="Lipzen A."/>
            <person name="He G."/>
            <person name="Yan M."/>
            <person name="Ng V."/>
            <person name="Cullen D."/>
            <person name="Martin F."/>
            <person name="Rosso M.-N."/>
            <person name="Henrissat B."/>
            <person name="Hibbett D."/>
            <person name="Martinez A.T."/>
            <person name="Grigoriev I.V."/>
        </authorList>
    </citation>
    <scope>NUCLEOTIDE SEQUENCE</scope>
    <source>
        <strain evidence="2">AH 40177</strain>
    </source>
</reference>
<name>A0A9P5U9I6_9AGAR</name>
<proteinExistence type="predicted"/>
<dbReference type="AlphaFoldDB" id="A0A9P5U9I6"/>
<gene>
    <name evidence="2" type="ORF">BDP27DRAFT_1445876</name>
</gene>
<dbReference type="EMBL" id="JADNRY010000027">
    <property type="protein sequence ID" value="KAF9072030.1"/>
    <property type="molecule type" value="Genomic_DNA"/>
</dbReference>
<protein>
    <submittedName>
        <fullName evidence="2">Uncharacterized protein</fullName>
    </submittedName>
</protein>
<feature type="region of interest" description="Disordered" evidence="1">
    <location>
        <begin position="235"/>
        <end position="260"/>
    </location>
</feature>
<evidence type="ECO:0000256" key="1">
    <source>
        <dbReference type="SAM" id="MobiDB-lite"/>
    </source>
</evidence>
<dbReference type="OrthoDB" id="3054003at2759"/>